<sequence>MVKVAFAGGSGNVAQEIIDVLVAQKKHDVLILSRKDSPAEEPINGVTWVKADYGNLMQLEQVLQGVHTLLSFVTTQDDPFSNVQKNLIDAAIKAGVKRFAPSEWSTSQLEHLSWYTYKAETRRYLKEVNKDKKVLEYSLFQPGLFVNYFTYPYNSATHIHPMELPFDFNNRRAILLDGGDDNALTLTTVQDLAIVVARAIDFQGEWPIIGGIKGTTTSIKKLIALGEKIRGGTSFATEKVKAQDLESGTWTTSWQPQLDHPSIPAEQADIFSRIILAGVLLALSADAYTVSDEWNKLLPDYKFTQAEDFLTQAWHAKRRKVRKGTQSCWECKRRKVRCIFASDANTICDNCRRRGTACISQELPDQPATLVNSNQQVIEARLGRVEELVEQLVSNTVQFSTEALRDIRSISTVPEDRGKNPFKAVSPTRKSTTPTSLKPKPPVIGTSQAVGKRSSSKYEEVSHDLISAWPNESDLDLLWTLPVGLSTQFHCGACTLYSKFMENDSLSLREVLKLPQPASHPVLIARKLLILGTYLQGIPPSSIEKLGDLGASYRDIMSRVVDSATRLVTTNDGLVRSVEGVECILLEAMYHNYAGNLHRAWMAVRRATSVAQMMMLHRGLKSSSLNFIEPETRANFSPENICLRLLEMDCYLSLMLGLPQASLESNFTNAKALEACHPIDRVQRIHCDVSGQILHRNDADANDLEKTQKIDQILQKAAAEVPPQWWLVPDFVSSNHDNPTLLCDTIRLMDQFTHYHLLIRLHLPFMLRSSSDNVYDHSRIIAMNASREILSRYVVFRTSNPAHFYCRGTDFLAFIATTVICLAHIDSHRQNLRRPAGPIFNFLAHSRPGDRGIMEHTLEIIDSMARSGTDAIASKLGYIIHHLLTIEANAANGTIYMTSSSNADGEEPECHAKLSDGGRTMHIYIPYFGTINFEGGAISKSASVAPKQGFSLELDPQYSSLPDEPSGSYSNNTELSAPSELLGVEYDWDLDMALFDSLFRGAEIPEGVEEQLWQQ</sequence>
<dbReference type="GO" id="GO:0000981">
    <property type="term" value="F:DNA-binding transcription factor activity, RNA polymerase II-specific"/>
    <property type="evidence" value="ECO:0007669"/>
    <property type="project" value="InterPro"/>
</dbReference>
<dbReference type="Gene3D" id="3.90.25.10">
    <property type="entry name" value="UDP-galactose 4-epimerase, domain 1"/>
    <property type="match status" value="1"/>
</dbReference>
<dbReference type="SUPFAM" id="SSF51735">
    <property type="entry name" value="NAD(P)-binding Rossmann-fold domains"/>
    <property type="match status" value="1"/>
</dbReference>
<dbReference type="Gene3D" id="3.40.50.720">
    <property type="entry name" value="NAD(P)-binding Rossmann-like Domain"/>
    <property type="match status" value="1"/>
</dbReference>
<evidence type="ECO:0000256" key="4">
    <source>
        <dbReference type="ARBA" id="ARBA00023242"/>
    </source>
</evidence>
<dbReference type="STRING" id="28573.A0A0U1M6U1"/>
<reference evidence="7 8" key="1">
    <citation type="submission" date="2015-04" db="EMBL/GenBank/DDBJ databases">
        <authorList>
            <person name="Syromyatnikov M.Y."/>
            <person name="Popov V.N."/>
        </authorList>
    </citation>
    <scope>NUCLEOTIDE SEQUENCE [LARGE SCALE GENOMIC DNA]</scope>
    <source>
        <strain evidence="7">WF-38-12</strain>
    </source>
</reference>
<keyword evidence="2" id="KW-0238">DNA-binding</keyword>
<dbReference type="Gene3D" id="4.10.240.10">
    <property type="entry name" value="Zn(2)-C6 fungal-type DNA-binding domain"/>
    <property type="match status" value="1"/>
</dbReference>
<keyword evidence="3" id="KW-0804">Transcription</keyword>
<protein>
    <recommendedName>
        <fullName evidence="6">Zn(2)-C6 fungal-type domain-containing protein</fullName>
    </recommendedName>
</protein>
<dbReference type="CDD" id="cd00067">
    <property type="entry name" value="GAL4"/>
    <property type="match status" value="1"/>
</dbReference>
<dbReference type="OMA" id="NSATHIH"/>
<dbReference type="CDD" id="cd12148">
    <property type="entry name" value="fungal_TF_MHR"/>
    <property type="match status" value="1"/>
</dbReference>
<keyword evidence="8" id="KW-1185">Reference proteome</keyword>
<feature type="compositionally biased region" description="Low complexity" evidence="5">
    <location>
        <begin position="426"/>
        <end position="438"/>
    </location>
</feature>
<gene>
    <name evidence="7" type="ORF">PISL3812_08381</name>
</gene>
<keyword evidence="1" id="KW-0805">Transcription regulation</keyword>
<evidence type="ECO:0000313" key="7">
    <source>
        <dbReference type="EMBL" id="CRG91333.1"/>
    </source>
</evidence>
<evidence type="ECO:0000256" key="5">
    <source>
        <dbReference type="SAM" id="MobiDB-lite"/>
    </source>
</evidence>
<keyword evidence="4" id="KW-0539">Nucleus</keyword>
<dbReference type="InterPro" id="IPR008030">
    <property type="entry name" value="NmrA-like"/>
</dbReference>
<feature type="region of interest" description="Disordered" evidence="5">
    <location>
        <begin position="415"/>
        <end position="451"/>
    </location>
</feature>
<organism evidence="7 8">
    <name type="scientific">Talaromyces islandicus</name>
    <name type="common">Penicillium islandicum</name>
    <dbReference type="NCBI Taxonomy" id="28573"/>
    <lineage>
        <taxon>Eukaryota</taxon>
        <taxon>Fungi</taxon>
        <taxon>Dikarya</taxon>
        <taxon>Ascomycota</taxon>
        <taxon>Pezizomycotina</taxon>
        <taxon>Eurotiomycetes</taxon>
        <taxon>Eurotiomycetidae</taxon>
        <taxon>Eurotiales</taxon>
        <taxon>Trichocomaceae</taxon>
        <taxon>Talaromyces</taxon>
        <taxon>Talaromyces sect. Islandici</taxon>
    </lineage>
</organism>
<evidence type="ECO:0000256" key="1">
    <source>
        <dbReference type="ARBA" id="ARBA00023015"/>
    </source>
</evidence>
<feature type="domain" description="Zn(2)-C6 fungal-type" evidence="6">
    <location>
        <begin position="327"/>
        <end position="360"/>
    </location>
</feature>
<evidence type="ECO:0000259" key="6">
    <source>
        <dbReference type="PROSITE" id="PS50048"/>
    </source>
</evidence>
<dbReference type="SMART" id="SM00066">
    <property type="entry name" value="GAL4"/>
    <property type="match status" value="1"/>
</dbReference>
<dbReference type="GO" id="GO:0008270">
    <property type="term" value="F:zinc ion binding"/>
    <property type="evidence" value="ECO:0007669"/>
    <property type="project" value="InterPro"/>
</dbReference>
<dbReference type="GO" id="GO:0003677">
    <property type="term" value="F:DNA binding"/>
    <property type="evidence" value="ECO:0007669"/>
    <property type="project" value="UniProtKB-KW"/>
</dbReference>
<dbReference type="InterPro" id="IPR001138">
    <property type="entry name" value="Zn2Cys6_DnaBD"/>
</dbReference>
<evidence type="ECO:0000256" key="2">
    <source>
        <dbReference type="ARBA" id="ARBA00023125"/>
    </source>
</evidence>
<dbReference type="PROSITE" id="PS00463">
    <property type="entry name" value="ZN2_CY6_FUNGAL_1"/>
    <property type="match status" value="1"/>
</dbReference>
<dbReference type="PROSITE" id="PS50048">
    <property type="entry name" value="ZN2_CY6_FUNGAL_2"/>
    <property type="match status" value="1"/>
</dbReference>
<dbReference type="PANTHER" id="PTHR47840">
    <property type="entry name" value="ZN(II)2CYS6 TRANSCRIPTION FACTOR (EUROFUNG)-RELATED"/>
    <property type="match status" value="1"/>
</dbReference>
<dbReference type="OrthoDB" id="10000533at2759"/>
<dbReference type="InterPro" id="IPR036864">
    <property type="entry name" value="Zn2-C6_fun-type_DNA-bd_sf"/>
</dbReference>
<dbReference type="SUPFAM" id="SSF57701">
    <property type="entry name" value="Zn2/Cys6 DNA-binding domain"/>
    <property type="match status" value="1"/>
</dbReference>
<feature type="region of interest" description="Disordered" evidence="5">
    <location>
        <begin position="955"/>
        <end position="974"/>
    </location>
</feature>
<dbReference type="EMBL" id="CVMT01000009">
    <property type="protein sequence ID" value="CRG91333.1"/>
    <property type="molecule type" value="Genomic_DNA"/>
</dbReference>
<dbReference type="PANTHER" id="PTHR47840:SF1">
    <property type="entry name" value="ZN(II)2CYS6 TRANSCRIPTION FACTOR (EUROFUNG)"/>
    <property type="match status" value="1"/>
</dbReference>
<dbReference type="Pfam" id="PF05368">
    <property type="entry name" value="NmrA"/>
    <property type="match status" value="1"/>
</dbReference>
<name>A0A0U1M6U1_TALIS</name>
<evidence type="ECO:0000313" key="8">
    <source>
        <dbReference type="Proteomes" id="UP000054383"/>
    </source>
</evidence>
<proteinExistence type="predicted"/>
<dbReference type="Proteomes" id="UP000054383">
    <property type="component" value="Unassembled WGS sequence"/>
</dbReference>
<accession>A0A0U1M6U1</accession>
<evidence type="ECO:0000256" key="3">
    <source>
        <dbReference type="ARBA" id="ARBA00023163"/>
    </source>
</evidence>
<dbReference type="InterPro" id="IPR036291">
    <property type="entry name" value="NAD(P)-bd_dom_sf"/>
</dbReference>
<dbReference type="AlphaFoldDB" id="A0A0U1M6U1"/>